<comment type="caution">
    <text evidence="5">The sequence shown here is derived from an EMBL/GenBank/DDBJ whole genome shotgun (WGS) entry which is preliminary data.</text>
</comment>
<evidence type="ECO:0000256" key="3">
    <source>
        <dbReference type="SAM" id="Phobius"/>
    </source>
</evidence>
<dbReference type="PANTHER" id="PTHR32099:SF42">
    <property type="entry name" value="CYSTEINE-RICH RECEPTOR-LIKE PROTEIN KINASE 9-RELATED"/>
    <property type="match status" value="1"/>
</dbReference>
<keyword evidence="3" id="KW-0812">Transmembrane</keyword>
<dbReference type="FunFam" id="3.30.430.20:FF:000012">
    <property type="entry name" value="Cysteine-rich receptor-like protein kinase 25"/>
    <property type="match status" value="1"/>
</dbReference>
<feature type="domain" description="Gnk2-homologous" evidence="4">
    <location>
        <begin position="1"/>
        <end position="43"/>
    </location>
</feature>
<evidence type="ECO:0000256" key="1">
    <source>
        <dbReference type="ARBA" id="ARBA00022729"/>
    </source>
</evidence>
<organism evidence="5 6">
    <name type="scientific">Microthlaspi erraticum</name>
    <dbReference type="NCBI Taxonomy" id="1685480"/>
    <lineage>
        <taxon>Eukaryota</taxon>
        <taxon>Viridiplantae</taxon>
        <taxon>Streptophyta</taxon>
        <taxon>Embryophyta</taxon>
        <taxon>Tracheophyta</taxon>
        <taxon>Spermatophyta</taxon>
        <taxon>Magnoliopsida</taxon>
        <taxon>eudicotyledons</taxon>
        <taxon>Gunneridae</taxon>
        <taxon>Pentapetalae</taxon>
        <taxon>rosids</taxon>
        <taxon>malvids</taxon>
        <taxon>Brassicales</taxon>
        <taxon>Brassicaceae</taxon>
        <taxon>Coluteocarpeae</taxon>
        <taxon>Microthlaspi</taxon>
    </lineage>
</organism>
<evidence type="ECO:0000313" key="5">
    <source>
        <dbReference type="EMBL" id="CAA7037154.1"/>
    </source>
</evidence>
<evidence type="ECO:0000259" key="4">
    <source>
        <dbReference type="PROSITE" id="PS51473"/>
    </source>
</evidence>
<dbReference type="PROSITE" id="PS51473">
    <property type="entry name" value="GNK2"/>
    <property type="match status" value="2"/>
</dbReference>
<protein>
    <recommendedName>
        <fullName evidence="4">Gnk2-homologous domain-containing protein</fullName>
    </recommendedName>
</protein>
<dbReference type="Proteomes" id="UP000467841">
    <property type="component" value="Unassembled WGS sequence"/>
</dbReference>
<feature type="domain" description="Gnk2-homologous" evidence="4">
    <location>
        <begin position="49"/>
        <end position="152"/>
    </location>
</feature>
<keyword evidence="1" id="KW-0732">Signal</keyword>
<proteinExistence type="predicted"/>
<keyword evidence="2" id="KW-0677">Repeat</keyword>
<dbReference type="Pfam" id="PF01657">
    <property type="entry name" value="Stress-antifung"/>
    <property type="match status" value="2"/>
</dbReference>
<dbReference type="OrthoDB" id="688481at2759"/>
<dbReference type="Gene3D" id="3.30.200.20">
    <property type="entry name" value="Phosphorylase Kinase, domain 1"/>
    <property type="match status" value="1"/>
</dbReference>
<keyword evidence="3" id="KW-1133">Transmembrane helix</keyword>
<dbReference type="InterPro" id="IPR038408">
    <property type="entry name" value="GNK2_sf"/>
</dbReference>
<sequence>MSPEFCRDCVAFSVNQTLNQCPNEVEVTFYNDECMLRYSSRRVLLDSSLESGFIMSNTQNVTSNQTGFKDLVLSTMSQAAIEASLSSLKFNSRKANLTALQTVYGLVQCTPDLTTQDCLSCLQQITNKLPIAKIGGRVVVPSCNSRYERYSVYNESAAVRLPLGQHNSASPPPPASFPSPRPGLESGRSIFSFSFDYMFQSNVSYETRFNISLYIGKGGNSSSVITIAVLVPITVLFLLFVAIYSVRDKKTRSIYETEPLTDAVEVVSTDRDDITTAGSLQFDFKTIEPATDKFSYSKKLGQGGFGAVYKV</sequence>
<accession>A0A6D2JDI5</accession>
<feature type="transmembrane region" description="Helical" evidence="3">
    <location>
        <begin position="224"/>
        <end position="246"/>
    </location>
</feature>
<dbReference type="InterPro" id="IPR002902">
    <property type="entry name" value="GNK2"/>
</dbReference>
<name>A0A6D2JDI5_9BRAS</name>
<dbReference type="Gene3D" id="3.30.430.20">
    <property type="entry name" value="Gnk2 domain, C-X8-C-X2-C motif"/>
    <property type="match status" value="2"/>
</dbReference>
<reference evidence="5" key="1">
    <citation type="submission" date="2020-01" db="EMBL/GenBank/DDBJ databases">
        <authorList>
            <person name="Mishra B."/>
        </authorList>
    </citation>
    <scope>NUCLEOTIDE SEQUENCE [LARGE SCALE GENOMIC DNA]</scope>
</reference>
<gene>
    <name evidence="5" type="ORF">MERR_LOCUS24389</name>
</gene>
<dbReference type="CDD" id="cd23509">
    <property type="entry name" value="Gnk2-like"/>
    <property type="match status" value="2"/>
</dbReference>
<evidence type="ECO:0000313" key="6">
    <source>
        <dbReference type="Proteomes" id="UP000467841"/>
    </source>
</evidence>
<dbReference type="PANTHER" id="PTHR32099">
    <property type="entry name" value="CYSTEINE-RICH REPEAT SECRETORY PROTEIN"/>
    <property type="match status" value="1"/>
</dbReference>
<keyword evidence="6" id="KW-1185">Reference proteome</keyword>
<dbReference type="EMBL" id="CACVBM020001171">
    <property type="protein sequence ID" value="CAA7037154.1"/>
    <property type="molecule type" value="Genomic_DNA"/>
</dbReference>
<evidence type="ECO:0000256" key="2">
    <source>
        <dbReference type="ARBA" id="ARBA00022737"/>
    </source>
</evidence>
<dbReference type="AlphaFoldDB" id="A0A6D2JDI5"/>
<keyword evidence="3" id="KW-0472">Membrane</keyword>